<evidence type="ECO:0000256" key="3">
    <source>
        <dbReference type="PROSITE-ProRule" id="PRU00221"/>
    </source>
</evidence>
<dbReference type="Pfam" id="PF25047">
    <property type="entry name" value="Beta-prop_TEP1_2nd"/>
    <property type="match status" value="1"/>
</dbReference>
<dbReference type="Gene3D" id="3.40.50.410">
    <property type="entry name" value="von Willebrand factor, type A domain"/>
    <property type="match status" value="1"/>
</dbReference>
<dbReference type="Gene3D" id="3.40.50.300">
    <property type="entry name" value="P-loop containing nucleotide triphosphate hydrolases"/>
    <property type="match status" value="1"/>
</dbReference>
<dbReference type="Pfam" id="PF25048">
    <property type="entry name" value="Beta-prop_TEP1_C"/>
    <property type="match status" value="1"/>
</dbReference>
<dbReference type="Proteomes" id="UP001347796">
    <property type="component" value="Unassembled WGS sequence"/>
</dbReference>
<evidence type="ECO:0000256" key="1">
    <source>
        <dbReference type="ARBA" id="ARBA00022574"/>
    </source>
</evidence>
<dbReference type="GO" id="GO:0005697">
    <property type="term" value="C:telomerase holoenzyme complex"/>
    <property type="evidence" value="ECO:0007669"/>
    <property type="project" value="TreeGrafter"/>
</dbReference>
<feature type="repeat" description="WD" evidence="3">
    <location>
        <begin position="2080"/>
        <end position="2114"/>
    </location>
</feature>
<dbReference type="InterPro" id="IPR025139">
    <property type="entry name" value="DUF4062"/>
</dbReference>
<dbReference type="InterPro" id="IPR020472">
    <property type="entry name" value="WD40_PAC1"/>
</dbReference>
<dbReference type="SUPFAM" id="SSF52540">
    <property type="entry name" value="P-loop containing nucleoside triphosphate hydrolases"/>
    <property type="match status" value="1"/>
</dbReference>
<dbReference type="SUPFAM" id="SSF140864">
    <property type="entry name" value="TROVE domain-like"/>
    <property type="match status" value="1"/>
</dbReference>
<reference evidence="6 7" key="1">
    <citation type="submission" date="2024-01" db="EMBL/GenBank/DDBJ databases">
        <title>The genome of the rayed Mediterranean limpet Patella caerulea (Linnaeus, 1758).</title>
        <authorList>
            <person name="Anh-Thu Weber A."/>
            <person name="Halstead-Nussloch G."/>
        </authorList>
    </citation>
    <scope>NUCLEOTIDE SEQUENCE [LARGE SCALE GENOMIC DNA]</scope>
    <source>
        <strain evidence="6">AATW-2023a</strain>
        <tissue evidence="6">Whole specimen</tissue>
    </source>
</reference>
<feature type="region of interest" description="Disordered" evidence="4">
    <location>
        <begin position="2233"/>
        <end position="2271"/>
    </location>
</feature>
<dbReference type="Pfam" id="PF00400">
    <property type="entry name" value="WD40"/>
    <property type="match status" value="10"/>
</dbReference>
<dbReference type="SUPFAM" id="SSF50978">
    <property type="entry name" value="WD40 repeat-like"/>
    <property type="match status" value="3"/>
</dbReference>
<dbReference type="InterPro" id="IPR041452">
    <property type="entry name" value="APAF1_C"/>
</dbReference>
<dbReference type="PROSITE" id="PS50082">
    <property type="entry name" value="WD_REPEATS_2"/>
    <property type="match status" value="12"/>
</dbReference>
<dbReference type="CDD" id="cd00200">
    <property type="entry name" value="WD40"/>
    <property type="match status" value="2"/>
</dbReference>
<accession>A0AAN8JD29</accession>
<evidence type="ECO:0000256" key="4">
    <source>
        <dbReference type="SAM" id="MobiDB-lite"/>
    </source>
</evidence>
<dbReference type="InterPro" id="IPR008858">
    <property type="entry name" value="TROVE_dom"/>
</dbReference>
<evidence type="ECO:0000259" key="5">
    <source>
        <dbReference type="PROSITE" id="PS50988"/>
    </source>
</evidence>
<dbReference type="GO" id="GO:0000722">
    <property type="term" value="P:telomere maintenance via recombination"/>
    <property type="evidence" value="ECO:0007669"/>
    <property type="project" value="TreeGrafter"/>
</dbReference>
<dbReference type="PROSITE" id="PS50988">
    <property type="entry name" value="TROVE"/>
    <property type="match status" value="1"/>
</dbReference>
<dbReference type="SMART" id="SM00382">
    <property type="entry name" value="AAA"/>
    <property type="match status" value="1"/>
</dbReference>
<dbReference type="PANTHER" id="PTHR44791">
    <property type="entry name" value="TELOMERASE PROTEIN COMPONENT 1 TEP1"/>
    <property type="match status" value="1"/>
</dbReference>
<feature type="repeat" description="WD" evidence="3">
    <location>
        <begin position="1698"/>
        <end position="1739"/>
    </location>
</feature>
<feature type="repeat" description="WD" evidence="3">
    <location>
        <begin position="1829"/>
        <end position="1855"/>
    </location>
</feature>
<dbReference type="InterPro" id="IPR036465">
    <property type="entry name" value="vWFA_dom_sf"/>
</dbReference>
<feature type="region of interest" description="Disordered" evidence="4">
    <location>
        <begin position="370"/>
        <end position="449"/>
    </location>
</feature>
<dbReference type="InterPro" id="IPR036322">
    <property type="entry name" value="WD40_repeat_dom_sf"/>
</dbReference>
<evidence type="ECO:0000313" key="6">
    <source>
        <dbReference type="EMBL" id="KAK6174610.1"/>
    </source>
</evidence>
<feature type="region of interest" description="Disordered" evidence="4">
    <location>
        <begin position="125"/>
        <end position="159"/>
    </location>
</feature>
<dbReference type="GO" id="GO:0070034">
    <property type="term" value="F:telomerase RNA binding"/>
    <property type="evidence" value="ECO:0007669"/>
    <property type="project" value="TreeGrafter"/>
</dbReference>
<dbReference type="EMBL" id="JAZGQO010000011">
    <property type="protein sequence ID" value="KAK6174610.1"/>
    <property type="molecule type" value="Genomic_DNA"/>
</dbReference>
<keyword evidence="7" id="KW-1185">Reference proteome</keyword>
<dbReference type="SMART" id="SM00320">
    <property type="entry name" value="WD40"/>
    <property type="match status" value="17"/>
</dbReference>
<feature type="repeat" description="WD" evidence="3">
    <location>
        <begin position="1906"/>
        <end position="1938"/>
    </location>
</feature>
<dbReference type="Pfam" id="PF13271">
    <property type="entry name" value="DUF4062"/>
    <property type="match status" value="1"/>
</dbReference>
<dbReference type="PROSITE" id="PS50294">
    <property type="entry name" value="WD_REPEATS_REGION"/>
    <property type="match status" value="9"/>
</dbReference>
<dbReference type="InterPro" id="IPR015943">
    <property type="entry name" value="WD40/YVTN_repeat-like_dom_sf"/>
</dbReference>
<feature type="compositionally biased region" description="Basic residues" evidence="4">
    <location>
        <begin position="386"/>
        <end position="400"/>
    </location>
</feature>
<feature type="compositionally biased region" description="Basic and acidic residues" evidence="4">
    <location>
        <begin position="150"/>
        <end position="159"/>
    </location>
</feature>
<keyword evidence="2" id="KW-0677">Repeat</keyword>
<dbReference type="Pfam" id="PF05731">
    <property type="entry name" value="TROVE"/>
    <property type="match status" value="1"/>
</dbReference>
<dbReference type="InterPro" id="IPR049052">
    <property type="entry name" value="nSTAND1"/>
</dbReference>
<dbReference type="InterPro" id="IPR027417">
    <property type="entry name" value="P-loop_NTPase"/>
</dbReference>
<name>A0AAN8JD29_PATCE</name>
<dbReference type="GO" id="GO:0003720">
    <property type="term" value="F:telomerase activity"/>
    <property type="evidence" value="ECO:0007669"/>
    <property type="project" value="TreeGrafter"/>
</dbReference>
<gene>
    <name evidence="6" type="ORF">SNE40_017850</name>
</gene>
<proteinExistence type="predicted"/>
<feature type="repeat" description="WD" evidence="3">
    <location>
        <begin position="1864"/>
        <end position="1905"/>
    </location>
</feature>
<dbReference type="PANTHER" id="PTHR44791:SF1">
    <property type="entry name" value="TELOMERASE PROTEIN COMPONENT 1"/>
    <property type="match status" value="1"/>
</dbReference>
<dbReference type="InterPro" id="IPR056828">
    <property type="entry name" value="Beta-prop_TEP1_C"/>
</dbReference>
<feature type="compositionally biased region" description="Acidic residues" evidence="4">
    <location>
        <begin position="2235"/>
        <end position="2249"/>
    </location>
</feature>
<feature type="compositionally biased region" description="Basic and acidic residues" evidence="4">
    <location>
        <begin position="125"/>
        <end position="143"/>
    </location>
</feature>
<dbReference type="InterPro" id="IPR052652">
    <property type="entry name" value="Telomerase_Complex_Comp"/>
</dbReference>
<dbReference type="InterPro" id="IPR019775">
    <property type="entry name" value="WD40_repeat_CS"/>
</dbReference>
<dbReference type="InterPro" id="IPR001680">
    <property type="entry name" value="WD40_rpt"/>
</dbReference>
<feature type="repeat" description="WD" evidence="3">
    <location>
        <begin position="1740"/>
        <end position="1780"/>
    </location>
</feature>
<keyword evidence="1 3" id="KW-0853">WD repeat</keyword>
<feature type="repeat" description="WD" evidence="3">
    <location>
        <begin position="2129"/>
        <end position="2163"/>
    </location>
</feature>
<feature type="repeat" description="WD" evidence="3">
    <location>
        <begin position="2177"/>
        <end position="2207"/>
    </location>
</feature>
<feature type="compositionally biased region" description="Low complexity" evidence="4">
    <location>
        <begin position="24"/>
        <end position="37"/>
    </location>
</feature>
<feature type="repeat" description="WD" evidence="3">
    <location>
        <begin position="2597"/>
        <end position="2629"/>
    </location>
</feature>
<dbReference type="Gene3D" id="2.130.10.10">
    <property type="entry name" value="YVTN repeat-like/Quinoprotein amine dehydrogenase"/>
    <property type="match status" value="6"/>
</dbReference>
<feature type="compositionally biased region" description="Basic residues" evidence="4">
    <location>
        <begin position="616"/>
        <end position="637"/>
    </location>
</feature>
<dbReference type="InterPro" id="IPR003593">
    <property type="entry name" value="AAA+_ATPase"/>
</dbReference>
<dbReference type="PRINTS" id="PR00320">
    <property type="entry name" value="GPROTEINBRPT"/>
</dbReference>
<dbReference type="Gene3D" id="1.25.40.370">
    <property type="match status" value="1"/>
</dbReference>
<sequence length="2683" mass="301059">MTNRLSTQNSLLTSLTQNKPLLTSSLLSSGSTSSGSTQNEKDARKRKSRVTFDCETKKVREISKLSDTFGTNLRLTSLNLGSSLLTSGLSLTSSLTTGSLLGSPSKSVSFRSSYLNSVSKDTSKESSKIGLVHDNRSKVKDQSIKSPVTKRKENALSKLSPESRKVVKKKERKGDRIKHEVAVKYYSIEYPQYNLQRDSVVKEIHLPKFLPPKKDRNLLGNIHRPLQDVNGLKLGLINAVSASLISQPNFKNANDQTRLDLTRFTEKVISYDAEFVLKVALYTRKELNIRTTSNFLLALAAKVSSCRPYLKKYFSIAINLPSDWIEVAEIYQAFHDADINFRSLPACLRRVMIAKFPDFDKYQLAKYNKDSSKNKNKKEKQGSFRGRGRGRGGGRGRGRGGRGGVSIGVKDSGTAKSSDSDSDSSDSDDEKKVPGVEYDEEDESKAEVQQKSFTLKQLIRKLHITEPVEHVMSLIGKKYPDNLEDFYKARLPGTWDEERAGKRMKLPVPETWETQVSLKGNKASTWQQLLDNKKLPFMAMLRNLRNLIKAGISPKHHAGVIRRLTDERQVINSRQFPFRFFSAYEALTQLAKEYEQNQSNLVSEAEAKVSPDSHPPAHRGGRGGRGGRGRKGGRPKPKGTGYEWWLKKKAKNQGTKEVPYDMTIIGRYKKALDVAVQIATKYNVQPIKGRTWIFCNVDDDMDSPCQSAKGLGKPRTRKEIGILMGLMCKYSCEESQMILFDGTSYSSVDLQKGTILDNMEAALKATPEKPGYMPLTNSGIKYSSSPAENSLPFKVFYDALRDRQQIDNLIIISEDNFQLEYFLPVYRRLVNPNLVFASIKLKGYRAGFSDKIVPAHDNDIYISGYSDQILRYIAEKSDGGQLLHVENIDEAYKLKAIATVALDTTLEKEIATETPEKPLPIVSQVPRWRTARVFISSTFRDMHGERDLLTRFVFPELRDRGSKRFINIYEVDLRWGVTEEETKNNRALSLCLQEIKRCQFFLGILAERYGYMPETYDVPDTSEYDWVKNYPTGASVTELEMHYGALAGPQAVAERAFFYFRDRKVEYDIPNEFIQHFKSESEETNMKMNKLKNRIRGSGLEVYDGYPSRWAGVVNNKALVGGLEEFGLRVINNLWTAIEKYYPEESAMLDEESHNSNLHDAFVEDRQSQFIGRSSLIKQCITKIISLKHGLLGIVGKSGCGKSSLMCRLIHEYLESKHCSSANTVVVHMAGAAPGSTNIVATIRRLSHHLNAQFGLQMKIQEDYRNLVVQFGDILEEASKLCRSKLVLFIDGVDLMEQSHQPYSLEWLPKPLPKNVAVVMSVLEGDKYHQSLKRLAAEEIIVTGLDMFDKSEIIRKTLATHRKTLDESPFNNQLKLLVSKKEAPNPLFLKLACDELRVYGLFEKMSQKLKSLPHTIPGLLQEILLRLETDHGSDLISTTLCLLVSVRNGLLSEELWDLLNYQRMLGKSRFTVMDIVDTELTNDNIIPPAIFSYLKRSIQGFLNPTSSSDSRLELAHVEISQAVRNRYLKGVAALELEMNLHKLLAGYFYRLADPENNGSFTGNNARAFSELVYHLTRSGSFKELEKVICNSCYISQKCHLGLAADLLDDYTPKHSPNKSLEREQNKLLTSLRVQDYKSFVSRNIHIFTSYPALTWQQVLNEPDSSTVLKDYRLINNTPKQYMIWQNRPDNVDACYQSISNLKHAVTCVAISPDSLYFATGGKDCIVRLYDLQTGKEVKMFCGHSDPISDVCFAGKTILCSASYDNSVSLWHVDNGHRISVLSNHKRRVNSCSANESGKLVATASWDCTVRVWSTSKGEQECYLNVGSPVNCVDFHPEGQLIVTGSWDSLIKIWDVYHKTRKAVLRGHTTSVRDVAYSPTGRHIASASLDGMVKLWSALNGTQVGNIQGHSLPINKLTFTATGHNLVTVSDDQKVKIWSEYLGVPVHCLGSESDGPVTSVALSSDGCHLVAGYHEGQIRGYDVHSGIRQYSVKHSSSPVKVVKFTTGDKNMLIGVDNGNIMLLTRTGGQKVTILRGHSRNVLCIDTTKEYIVTGGEDSTCCVYTNVQKIKTSKQVDADVILHHHTAAVTGCSFNTAGTMFATSSRDGSVMIWDIKIVLLNPEAPPIQYLNSCHSDWINSCVWSNIGDHLVTASNDFNLKIWDVKLDNPDEQTSEKQRLTGHMSAINCLSYQYGCIVSGCSDGSVKVWSHKGTEITTLHGHTQRVNGCSMYVKTTEEEVTQEENKEEEDGAPDWSDWSADPEPPKKNSKKPASKLSDVVVATCSDDGTIRIWRPLQALELASLTGHSDRVISVAADRTGNVCTSSLDKSVRLWSPKLSTDIPVGRHDSDITFTVASNDKKTVLTGSRDGCVKIWRSDDYDEMKCFYSFQADETSVNAACFINKVGNKFVTTANSNNIKVWDITEKDGVTLVSLNHTFESETLILSVTWGQHQPELLRSVFWTLDWKGSLCGWNLNTKKCQYKKQLDEDVQPLDMLYKVKFAGNSADILVTTTNKLFGFIHYEELVATEYDLQAVDLGYKLVLDGDEDEDEDSDEEDTPVVKRERIWILDVAQDTHHCYYGDSKGQLTLYKSEANTVFTMKVHSAAINCVVRTPNYLFTGSADCTIKVWDLKAIQNWELDNAQVGQFFCISPVLTLTEVKNTNSAEVKLMSGDQLGNITMLTWVSG</sequence>
<feature type="region of interest" description="Disordered" evidence="4">
    <location>
        <begin position="24"/>
        <end position="50"/>
    </location>
</feature>
<evidence type="ECO:0000256" key="2">
    <source>
        <dbReference type="ARBA" id="ARBA00022737"/>
    </source>
</evidence>
<feature type="region of interest" description="Disordered" evidence="4">
    <location>
        <begin position="601"/>
        <end position="641"/>
    </location>
</feature>
<dbReference type="Pfam" id="PF17908">
    <property type="entry name" value="APAF1_C"/>
    <property type="match status" value="1"/>
</dbReference>
<dbReference type="InterPro" id="IPR056829">
    <property type="entry name" value="Beta-prop_TEP1_2nd"/>
</dbReference>
<dbReference type="PROSITE" id="PS00678">
    <property type="entry name" value="WD_REPEATS_1"/>
    <property type="match status" value="3"/>
</dbReference>
<feature type="domain" description="TROVE" evidence="5">
    <location>
        <begin position="215"/>
        <end position="689"/>
    </location>
</feature>
<evidence type="ECO:0000313" key="7">
    <source>
        <dbReference type="Proteomes" id="UP001347796"/>
    </source>
</evidence>
<feature type="repeat" description="WD" evidence="3">
    <location>
        <begin position="2301"/>
        <end position="2332"/>
    </location>
</feature>
<dbReference type="Pfam" id="PF20703">
    <property type="entry name" value="nSTAND1"/>
    <property type="match status" value="1"/>
</dbReference>
<comment type="caution">
    <text evidence="6">The sequence shown here is derived from an EMBL/GenBank/DDBJ whole genome shotgun (WGS) entry which is preliminary data.</text>
</comment>
<feature type="repeat" description="WD" evidence="3">
    <location>
        <begin position="1781"/>
        <end position="1822"/>
    </location>
</feature>
<protein>
    <recommendedName>
        <fullName evidence="5">TROVE domain-containing protein</fullName>
    </recommendedName>
</protein>
<organism evidence="6 7">
    <name type="scientific">Patella caerulea</name>
    <name type="common">Rayed Mediterranean limpet</name>
    <dbReference type="NCBI Taxonomy" id="87958"/>
    <lineage>
        <taxon>Eukaryota</taxon>
        <taxon>Metazoa</taxon>
        <taxon>Spiralia</taxon>
        <taxon>Lophotrochozoa</taxon>
        <taxon>Mollusca</taxon>
        <taxon>Gastropoda</taxon>
        <taxon>Patellogastropoda</taxon>
        <taxon>Patelloidea</taxon>
        <taxon>Patellidae</taxon>
        <taxon>Patella</taxon>
    </lineage>
</organism>
<dbReference type="InterPro" id="IPR037214">
    <property type="entry name" value="TROVE_dom_sf"/>
</dbReference>
<feature type="repeat" description="WD" evidence="3">
    <location>
        <begin position="2341"/>
        <end position="2372"/>
    </location>
</feature>